<dbReference type="EMBL" id="CADCTL010000077">
    <property type="protein sequence ID" value="CAA9229136.1"/>
    <property type="molecule type" value="Genomic_DNA"/>
</dbReference>
<feature type="non-terminal residue" evidence="2">
    <location>
        <position position="1"/>
    </location>
</feature>
<dbReference type="GO" id="GO:0005840">
    <property type="term" value="C:ribosome"/>
    <property type="evidence" value="ECO:0007669"/>
    <property type="project" value="UniProtKB-KW"/>
</dbReference>
<keyword evidence="2" id="KW-0689">Ribosomal protein</keyword>
<feature type="compositionally biased region" description="Basic and acidic residues" evidence="1">
    <location>
        <begin position="1"/>
        <end position="32"/>
    </location>
</feature>
<proteinExistence type="predicted"/>
<feature type="region of interest" description="Disordered" evidence="1">
    <location>
        <begin position="1"/>
        <end position="90"/>
    </location>
</feature>
<organism evidence="2">
    <name type="scientific">uncultured Acetobacteraceae bacterium</name>
    <dbReference type="NCBI Taxonomy" id="169975"/>
    <lineage>
        <taxon>Bacteria</taxon>
        <taxon>Pseudomonadati</taxon>
        <taxon>Pseudomonadota</taxon>
        <taxon>Alphaproteobacteria</taxon>
        <taxon>Acetobacterales</taxon>
        <taxon>Acetobacteraceae</taxon>
        <taxon>environmental samples</taxon>
    </lineage>
</organism>
<evidence type="ECO:0000256" key="1">
    <source>
        <dbReference type="SAM" id="MobiDB-lite"/>
    </source>
</evidence>
<keyword evidence="2" id="KW-0687">Ribonucleoprotein</keyword>
<feature type="non-terminal residue" evidence="2">
    <location>
        <position position="90"/>
    </location>
</feature>
<name>A0A6J4HPG1_9PROT</name>
<protein>
    <submittedName>
        <fullName evidence="2">LSU ribosomal protein L27p</fullName>
    </submittedName>
</protein>
<dbReference type="AlphaFoldDB" id="A0A6J4HPG1"/>
<gene>
    <name evidence="2" type="ORF">AVDCRST_MAG04-1041</name>
</gene>
<reference evidence="2" key="1">
    <citation type="submission" date="2020-02" db="EMBL/GenBank/DDBJ databases">
        <authorList>
            <person name="Meier V. D."/>
        </authorList>
    </citation>
    <scope>NUCLEOTIDE SEQUENCE</scope>
    <source>
        <strain evidence="2">AVDCRST_MAG04</strain>
    </source>
</reference>
<evidence type="ECO:0000313" key="2">
    <source>
        <dbReference type="EMBL" id="CAA9229136.1"/>
    </source>
</evidence>
<sequence>GAQESRRFVPERPRLRGQAARREEVRRREGVGRQHHRHPARHQDAARAQRRRGPHALAARPRGRAREVRAQGGGPRAGQRRAGNPGRGRV</sequence>
<accession>A0A6J4HPG1</accession>